<evidence type="ECO:0000256" key="3">
    <source>
        <dbReference type="ARBA" id="ARBA00022806"/>
    </source>
</evidence>
<protein>
    <recommendedName>
        <fullName evidence="10">Helicase MAGATAMA 3</fullName>
    </recommendedName>
</protein>
<dbReference type="Pfam" id="PF13087">
    <property type="entry name" value="AAA_12"/>
    <property type="match status" value="1"/>
</dbReference>
<keyword evidence="3" id="KW-0347">Helicase</keyword>
<comment type="caution">
    <text evidence="8">The sequence shown here is derived from an EMBL/GenBank/DDBJ whole genome shotgun (WGS) entry which is preliminary data.</text>
</comment>
<keyword evidence="9" id="KW-1185">Reference proteome</keyword>
<dbReference type="Proteomes" id="UP001154282">
    <property type="component" value="Unassembled WGS sequence"/>
</dbReference>
<feature type="domain" description="DNA2/NAM7 helicase-like C-terminal" evidence="6">
    <location>
        <begin position="631"/>
        <end position="828"/>
    </location>
</feature>
<evidence type="ECO:0000256" key="1">
    <source>
        <dbReference type="ARBA" id="ARBA00022741"/>
    </source>
</evidence>
<gene>
    <name evidence="8" type="ORF">LITE_LOCUS1441</name>
</gene>
<dbReference type="AlphaFoldDB" id="A0AAV0GXL3"/>
<dbReference type="PANTHER" id="PTHR10887">
    <property type="entry name" value="DNA2/NAM7 HELICASE FAMILY"/>
    <property type="match status" value="1"/>
</dbReference>
<keyword evidence="4" id="KW-0067">ATP-binding</keyword>
<dbReference type="GO" id="GO:0005694">
    <property type="term" value="C:chromosome"/>
    <property type="evidence" value="ECO:0007669"/>
    <property type="project" value="UniProtKB-ARBA"/>
</dbReference>
<dbReference type="SUPFAM" id="SSF52540">
    <property type="entry name" value="P-loop containing nucleoside triphosphate hydrolases"/>
    <property type="match status" value="1"/>
</dbReference>
<dbReference type="InterPro" id="IPR045055">
    <property type="entry name" value="DNA2/NAM7-like"/>
</dbReference>
<dbReference type="Gene3D" id="3.40.50.300">
    <property type="entry name" value="P-loop containing nucleotide triphosphate hydrolases"/>
    <property type="match status" value="3"/>
</dbReference>
<dbReference type="FunFam" id="3.40.50.300:FF:000326">
    <property type="entry name" value="P-loop containing nucleoside triphosphate hydrolase"/>
    <property type="match status" value="1"/>
</dbReference>
<dbReference type="InterPro" id="IPR027417">
    <property type="entry name" value="P-loop_NTPase"/>
</dbReference>
<evidence type="ECO:0000313" key="9">
    <source>
        <dbReference type="Proteomes" id="UP001154282"/>
    </source>
</evidence>
<proteinExistence type="predicted"/>
<dbReference type="Pfam" id="PF13086">
    <property type="entry name" value="AAA_11"/>
    <property type="match status" value="1"/>
</dbReference>
<dbReference type="EMBL" id="CAMGYJ010000002">
    <property type="protein sequence ID" value="CAI0377419.1"/>
    <property type="molecule type" value="Genomic_DNA"/>
</dbReference>
<organism evidence="8 9">
    <name type="scientific">Linum tenue</name>
    <dbReference type="NCBI Taxonomy" id="586396"/>
    <lineage>
        <taxon>Eukaryota</taxon>
        <taxon>Viridiplantae</taxon>
        <taxon>Streptophyta</taxon>
        <taxon>Embryophyta</taxon>
        <taxon>Tracheophyta</taxon>
        <taxon>Spermatophyta</taxon>
        <taxon>Magnoliopsida</taxon>
        <taxon>eudicotyledons</taxon>
        <taxon>Gunneridae</taxon>
        <taxon>Pentapetalae</taxon>
        <taxon>rosids</taxon>
        <taxon>fabids</taxon>
        <taxon>Malpighiales</taxon>
        <taxon>Linaceae</taxon>
        <taxon>Linum</taxon>
    </lineage>
</organism>
<dbReference type="CDD" id="cd18808">
    <property type="entry name" value="SF1_C_Upf1"/>
    <property type="match status" value="1"/>
</dbReference>
<evidence type="ECO:0000313" key="8">
    <source>
        <dbReference type="EMBL" id="CAI0377419.1"/>
    </source>
</evidence>
<name>A0AAV0GXL3_9ROSI</name>
<dbReference type="InterPro" id="IPR041679">
    <property type="entry name" value="DNA2/NAM7-like_C"/>
</dbReference>
<evidence type="ECO:0000259" key="7">
    <source>
        <dbReference type="Pfam" id="PF20073"/>
    </source>
</evidence>
<dbReference type="GO" id="GO:0005524">
    <property type="term" value="F:ATP binding"/>
    <property type="evidence" value="ECO:0007669"/>
    <property type="project" value="UniProtKB-KW"/>
</dbReference>
<dbReference type="InterPro" id="IPR045529">
    <property type="entry name" value="DUF6469"/>
</dbReference>
<evidence type="ECO:0008006" key="10">
    <source>
        <dbReference type="Google" id="ProtNLM"/>
    </source>
</evidence>
<evidence type="ECO:0000256" key="4">
    <source>
        <dbReference type="ARBA" id="ARBA00022840"/>
    </source>
</evidence>
<keyword evidence="2" id="KW-0378">Hydrolase</keyword>
<evidence type="ECO:0000259" key="6">
    <source>
        <dbReference type="Pfam" id="PF13087"/>
    </source>
</evidence>
<accession>A0AAV0GXL3</accession>
<feature type="domain" description="DNA2/NAM7 helicase helicase" evidence="5">
    <location>
        <begin position="245"/>
        <end position="623"/>
    </location>
</feature>
<dbReference type="Pfam" id="PF20073">
    <property type="entry name" value="DUF6469"/>
    <property type="match status" value="1"/>
</dbReference>
<evidence type="ECO:0000259" key="5">
    <source>
        <dbReference type="Pfam" id="PF13086"/>
    </source>
</evidence>
<dbReference type="InterPro" id="IPR041677">
    <property type="entry name" value="DNA2/NAM7_AAA_11"/>
</dbReference>
<reference evidence="8" key="1">
    <citation type="submission" date="2022-08" db="EMBL/GenBank/DDBJ databases">
        <authorList>
            <person name="Gutierrez-Valencia J."/>
        </authorList>
    </citation>
    <scope>NUCLEOTIDE SEQUENCE</scope>
</reference>
<keyword evidence="1" id="KW-0547">Nucleotide-binding</keyword>
<evidence type="ECO:0000256" key="2">
    <source>
        <dbReference type="ARBA" id="ARBA00022801"/>
    </source>
</evidence>
<dbReference type="PANTHER" id="PTHR10887:SF515">
    <property type="entry name" value="P-LOOP CONTAINING NUCLEOSIDE TRIPHOSPHATE HYDROLASES SUPERFAMILY PROTEIN"/>
    <property type="match status" value="1"/>
</dbReference>
<dbReference type="GO" id="GO:0016787">
    <property type="term" value="F:hydrolase activity"/>
    <property type="evidence" value="ECO:0007669"/>
    <property type="project" value="UniProtKB-KW"/>
</dbReference>
<dbReference type="InterPro" id="IPR047187">
    <property type="entry name" value="SF1_C_Upf1"/>
</dbReference>
<feature type="domain" description="DUF6469" evidence="7">
    <location>
        <begin position="78"/>
        <end position="207"/>
    </location>
</feature>
<dbReference type="GO" id="GO:0004386">
    <property type="term" value="F:helicase activity"/>
    <property type="evidence" value="ECO:0007669"/>
    <property type="project" value="UniProtKB-KW"/>
</dbReference>
<sequence length="933" mass="105703">MTTKPVDESSSDEKNEGFITTLFSWSLEDIFNERLLEVPVIPKSVDSTKQYLKQFVAPLLEETRAELQSAMEVISKAPFTSMTDLEERKPYGTFLYEVQVDYWRNRGGGSSGNPPYRTLPWDLVLLADAKPESVSDLQRPGCFWSLAVVIPHPEYEGRSSTQFILQASKELEPGKGVDEKPTMFVIYLMSITTNRRIWNALHMSRNLTVIDKVLSAETLDKESCSLCIYKQQMDTKYQTTDSNTLNESQRGAVLACLGRARCNHRSGLELIKGPPGTGKTKTVSTLLVALLKMKCRTLTCTPTNVAIKEVASRVVKLWKSESSANQNNAAAGLGDILLLGNEERLKLGPEVEEIYLGYRVEKLWECFKPLSGWQHHLNCTIDFLEHCVVQFSVRQETERKNEQKTNLDSKFKGVQGRTRMNSKEMKYKSFLEYARVRFRQTVLPFQNCMITLCIHVPESFMGREVIEKIQCVIDSIETFRSLLFCDSVRSKDLEQLFRRPQLIKDYSRCFAAASEELCHRRTRCISTLKDLGKTLREVGFPAFRSEYEIQIFCLKEASLILCTAATSYKLHSVRMKEPLEVLVIDEAAQLKECESAIPLQLPGVRHAILIGDECQLPAMVQSKACSKAEFGRSLFERLTLLGHPVHLLNIQYRMHPSISCFPNSIFYSGKIQDGDNVKSSTYGKKGYLPGPMFGPYSFMSVTGGREEFDDVGRSRRNMTEVDIALKLVKNLYKAFKGSKEKKLSIGLISPYSAQVIAIKKKLGNEFEQKDGFSVKVKSVDGFQGGEEDIIIISTVRSNESGAIGFLSNAQRTNVALTRARYCMWILGCGRTLMSSDSVWQKLVYDAKARDCFFDVDQLEHLLPGDGNPRRKVQLNDYFKGFSGRLNTSSRASEMKDNWRSTGSNYDHERLQELIINKVKLMSIEELARLDVAM</sequence>